<dbReference type="EMBL" id="CAICTM010000733">
    <property type="protein sequence ID" value="CAB9515729.1"/>
    <property type="molecule type" value="Genomic_DNA"/>
</dbReference>
<evidence type="ECO:0000256" key="1">
    <source>
        <dbReference type="ARBA" id="ARBA00010322"/>
    </source>
</evidence>
<dbReference type="OrthoDB" id="548867at2759"/>
<name>A0A9N8EAQ0_9STRA</name>
<feature type="compositionally biased region" description="Low complexity" evidence="4">
    <location>
        <begin position="136"/>
        <end position="169"/>
    </location>
</feature>
<comment type="similarity">
    <text evidence="1">Belongs to the AFG1 ATPase family.</text>
</comment>
<sequence length="543" mass="62020">MMRRSVSLSGLMRRRRWMPMTSTQCLSVTTSPSRVPQTNIISDVAKIPTRRNPPSLQVLPAVRCYSTTAPLLLSNNDGTASADSEEKSYLRSLYRDMVRHEGMKEDPIQLHTLRSLDRLRRELKLMKPPTQLNQPTSTTTTTTASSSWSSWFGSSSTSTEDDTTNSNNSPHLPKGIYLHGGTGTGKTMLMDLFYDSITPEEGLPEWSKTKQKVHFHKFMLRVHSQMHQARYSFTKQEQNVADAIIPAVVRDTLQNHGRLICFDEFQVTDVGDAMILQRLFTGLWQQGCVVVATSNRPPRDLYLNGLQRDRFLPFIDLLEEQCDVISMVESDIDYRLLMSEMRESAVAAGELQQVYFSSGEERTDYDELFLKLVGGTKNVQSTTLMTEDGGRRAVHVKEASLKDKVARFSFRDLCQKALGAADYLIMGQHFHTIFVHDIPPLTLQHINWVRRFITFVDAMYERKVLLVLQAATPVDRIFTVDENYHAQDDEVFAFDRTRSRLEEMMSETYMNKREWKGADMSSAERKRLMQLLQPTLAEEEGAA</sequence>
<evidence type="ECO:0000256" key="4">
    <source>
        <dbReference type="SAM" id="MobiDB-lite"/>
    </source>
</evidence>
<evidence type="ECO:0000313" key="5">
    <source>
        <dbReference type="EMBL" id="CAB9515729.1"/>
    </source>
</evidence>
<keyword evidence="3" id="KW-0067">ATP-binding</keyword>
<dbReference type="NCBIfam" id="NF040713">
    <property type="entry name" value="ZapE"/>
    <property type="match status" value="1"/>
</dbReference>
<dbReference type="SUPFAM" id="SSF52540">
    <property type="entry name" value="P-loop containing nucleoside triphosphate hydrolases"/>
    <property type="match status" value="1"/>
</dbReference>
<gene>
    <name evidence="5" type="ORF">SEMRO_734_G194750.1</name>
</gene>
<accession>A0A9N8EAQ0</accession>
<protein>
    <submittedName>
        <fullName evidence="5">AFG1-like ATPase</fullName>
    </submittedName>
</protein>
<dbReference type="PANTHER" id="PTHR12169:SF6">
    <property type="entry name" value="AFG1-LIKE ATPASE"/>
    <property type="match status" value="1"/>
</dbReference>
<comment type="caution">
    <text evidence="5">The sequence shown here is derived from an EMBL/GenBank/DDBJ whole genome shotgun (WGS) entry which is preliminary data.</text>
</comment>
<dbReference type="Pfam" id="PF03969">
    <property type="entry name" value="AFG1_ATPase"/>
    <property type="match status" value="1"/>
</dbReference>
<dbReference type="GO" id="GO:0005524">
    <property type="term" value="F:ATP binding"/>
    <property type="evidence" value="ECO:0007669"/>
    <property type="project" value="UniProtKB-KW"/>
</dbReference>
<reference evidence="5" key="1">
    <citation type="submission" date="2020-06" db="EMBL/GenBank/DDBJ databases">
        <authorList>
            <consortium name="Plant Systems Biology data submission"/>
        </authorList>
    </citation>
    <scope>NUCLEOTIDE SEQUENCE</scope>
    <source>
        <strain evidence="5">D6</strain>
    </source>
</reference>
<dbReference type="PANTHER" id="PTHR12169">
    <property type="entry name" value="ATPASE N2B"/>
    <property type="match status" value="1"/>
</dbReference>
<proteinExistence type="inferred from homology"/>
<organism evidence="5 6">
    <name type="scientific">Seminavis robusta</name>
    <dbReference type="NCBI Taxonomy" id="568900"/>
    <lineage>
        <taxon>Eukaryota</taxon>
        <taxon>Sar</taxon>
        <taxon>Stramenopiles</taxon>
        <taxon>Ochrophyta</taxon>
        <taxon>Bacillariophyta</taxon>
        <taxon>Bacillariophyceae</taxon>
        <taxon>Bacillariophycidae</taxon>
        <taxon>Naviculales</taxon>
        <taxon>Naviculaceae</taxon>
        <taxon>Seminavis</taxon>
    </lineage>
</organism>
<dbReference type="GO" id="GO:0005739">
    <property type="term" value="C:mitochondrion"/>
    <property type="evidence" value="ECO:0007669"/>
    <property type="project" value="TreeGrafter"/>
</dbReference>
<evidence type="ECO:0000256" key="2">
    <source>
        <dbReference type="ARBA" id="ARBA00022741"/>
    </source>
</evidence>
<dbReference type="InterPro" id="IPR027417">
    <property type="entry name" value="P-loop_NTPase"/>
</dbReference>
<keyword evidence="6" id="KW-1185">Reference proteome</keyword>
<dbReference type="InterPro" id="IPR005654">
    <property type="entry name" value="ATPase_AFG1-like"/>
</dbReference>
<dbReference type="GO" id="GO:0016887">
    <property type="term" value="F:ATP hydrolysis activity"/>
    <property type="evidence" value="ECO:0007669"/>
    <property type="project" value="InterPro"/>
</dbReference>
<dbReference type="Proteomes" id="UP001153069">
    <property type="component" value="Unassembled WGS sequence"/>
</dbReference>
<dbReference type="Gene3D" id="3.40.50.300">
    <property type="entry name" value="P-loop containing nucleotide triphosphate hydrolases"/>
    <property type="match status" value="1"/>
</dbReference>
<keyword evidence="2" id="KW-0547">Nucleotide-binding</keyword>
<feature type="region of interest" description="Disordered" evidence="4">
    <location>
        <begin position="125"/>
        <end position="176"/>
    </location>
</feature>
<evidence type="ECO:0000256" key="3">
    <source>
        <dbReference type="ARBA" id="ARBA00022840"/>
    </source>
</evidence>
<dbReference type="AlphaFoldDB" id="A0A9N8EAQ0"/>
<evidence type="ECO:0000313" key="6">
    <source>
        <dbReference type="Proteomes" id="UP001153069"/>
    </source>
</evidence>